<accession>A0A0E0A910</accession>
<dbReference type="GO" id="GO:0016881">
    <property type="term" value="F:acid-amino acid ligase activity"/>
    <property type="evidence" value="ECO:0007669"/>
    <property type="project" value="TreeGrafter"/>
</dbReference>
<dbReference type="HOGENOM" id="CLU_016249_0_2_1"/>
<dbReference type="Gramene" id="OGLUM06G14160.1">
    <property type="protein sequence ID" value="OGLUM06G14160.1"/>
    <property type="gene ID" value="OGLUM06G14160"/>
</dbReference>
<dbReference type="PANTHER" id="PTHR31901">
    <property type="entry name" value="GH3 DOMAIN-CONTAINING PROTEIN"/>
    <property type="match status" value="1"/>
</dbReference>
<evidence type="ECO:0000256" key="1">
    <source>
        <dbReference type="SAM" id="MobiDB-lite"/>
    </source>
</evidence>
<name>A0A0E0A910_9ORYZ</name>
<evidence type="ECO:0000313" key="2">
    <source>
        <dbReference type="EnsemblPlants" id="OGLUM06G14160.1"/>
    </source>
</evidence>
<feature type="region of interest" description="Disordered" evidence="1">
    <location>
        <begin position="81"/>
        <end position="136"/>
    </location>
</feature>
<proteinExistence type="predicted"/>
<dbReference type="Pfam" id="PF03321">
    <property type="entry name" value="GH3"/>
    <property type="match status" value="2"/>
</dbReference>
<dbReference type="eggNOG" id="ENOG502QPMU">
    <property type="taxonomic scope" value="Eukaryota"/>
</dbReference>
<reference evidence="2" key="2">
    <citation type="submission" date="2018-05" db="EMBL/GenBank/DDBJ databases">
        <title>OgluRS3 (Oryza glumaepatula Reference Sequence Version 3).</title>
        <authorList>
            <person name="Zhang J."/>
            <person name="Kudrna D."/>
            <person name="Lee S."/>
            <person name="Talag J."/>
            <person name="Welchert J."/>
            <person name="Wing R.A."/>
        </authorList>
    </citation>
    <scope>NUCLEOTIDE SEQUENCE [LARGE SCALE GENOMIC DNA]</scope>
</reference>
<dbReference type="EnsemblPlants" id="OGLUM06G14160.1">
    <property type="protein sequence ID" value="OGLUM06G14160.1"/>
    <property type="gene ID" value="OGLUM06G14160"/>
</dbReference>
<dbReference type="PANTHER" id="PTHR31901:SF14">
    <property type="entry name" value="INDOLE-3-ACETIC ACID-AMIDO SYNTHETASE GH3.7-RELATED"/>
    <property type="match status" value="1"/>
</dbReference>
<feature type="compositionally biased region" description="Low complexity" evidence="1">
    <location>
        <begin position="86"/>
        <end position="102"/>
    </location>
</feature>
<evidence type="ECO:0000313" key="3">
    <source>
        <dbReference type="Proteomes" id="UP000026961"/>
    </source>
</evidence>
<dbReference type="InterPro" id="IPR004993">
    <property type="entry name" value="GH3"/>
</dbReference>
<reference evidence="2" key="1">
    <citation type="submission" date="2015-04" db="UniProtKB">
        <authorList>
            <consortium name="EnsemblPlants"/>
        </authorList>
    </citation>
    <scope>IDENTIFICATION</scope>
</reference>
<dbReference type="AlphaFoldDB" id="A0A0E0A910"/>
<dbReference type="GO" id="GO:0005737">
    <property type="term" value="C:cytoplasm"/>
    <property type="evidence" value="ECO:0007669"/>
    <property type="project" value="TreeGrafter"/>
</dbReference>
<dbReference type="Proteomes" id="UP000026961">
    <property type="component" value="Chromosome 6"/>
</dbReference>
<organism evidence="2">
    <name type="scientific">Oryza glumipatula</name>
    <dbReference type="NCBI Taxonomy" id="40148"/>
    <lineage>
        <taxon>Eukaryota</taxon>
        <taxon>Viridiplantae</taxon>
        <taxon>Streptophyta</taxon>
        <taxon>Embryophyta</taxon>
        <taxon>Tracheophyta</taxon>
        <taxon>Spermatophyta</taxon>
        <taxon>Magnoliopsida</taxon>
        <taxon>Liliopsida</taxon>
        <taxon>Poales</taxon>
        <taxon>Poaceae</taxon>
        <taxon>BOP clade</taxon>
        <taxon>Oryzoideae</taxon>
        <taxon>Oryzeae</taxon>
        <taxon>Oryzinae</taxon>
        <taxon>Oryza</taxon>
    </lineage>
</organism>
<protein>
    <submittedName>
        <fullName evidence="2">Uncharacterized protein</fullName>
    </submittedName>
</protein>
<dbReference type="STRING" id="40148.A0A0E0A910"/>
<sequence length="386" mass="42214">MALLLPEFDPADVRAGRDLIHRLTADAAGIQRRVLREILSRNSGTEYLRRFLGGAAGDDDDVRDAFKRRVPVSGYEDVKPYVDRVASGGEPSSAPTPSPASAVVGINPSSLPSLTVPSNFHANGGSSGTSGGQQKLLPSTAEELDRKVFFYAVRALVRNMSLHTDHGEDDDGGGGEGMYLMFAFHGDRTLSGLPIQSALTTYYHSRQFQECDIGRFDKCTSPLEAILCPYGEQSMYCQLLCGLLHRCRVDRVGASFAAGLVRGIKFLENHWEEMCSNIRSGQLSDWITHAPLRDAVTGQYLQGSDPALADEIASECARKPWDGIVRRLWPRARYIRTIVTGSMSQHIPILEVYGGGLPYRVGDLFTVSGFYNATHCFTSQDGMIAS</sequence>
<feature type="compositionally biased region" description="Polar residues" evidence="1">
    <location>
        <begin position="107"/>
        <end position="121"/>
    </location>
</feature>
<keyword evidence="3" id="KW-1185">Reference proteome</keyword>